<dbReference type="EC" id="3.2.1.99" evidence="5"/>
<dbReference type="InterPro" id="IPR050727">
    <property type="entry name" value="GH43_arabinanases"/>
</dbReference>
<dbReference type="GO" id="GO:0005975">
    <property type="term" value="P:carbohydrate metabolic process"/>
    <property type="evidence" value="ECO:0007669"/>
    <property type="project" value="InterPro"/>
</dbReference>
<evidence type="ECO:0000256" key="1">
    <source>
        <dbReference type="ARBA" id="ARBA00004834"/>
    </source>
</evidence>
<evidence type="ECO:0000313" key="10">
    <source>
        <dbReference type="Proteomes" id="UP001156102"/>
    </source>
</evidence>
<evidence type="ECO:0000256" key="4">
    <source>
        <dbReference type="ARBA" id="ARBA00023295"/>
    </source>
</evidence>
<feature type="active site" description="Proton donor" evidence="6">
    <location>
        <position position="218"/>
    </location>
</feature>
<protein>
    <recommendedName>
        <fullName evidence="5">Endo-alpha-(1-&gt;5)-L-arabinanase</fullName>
        <ecNumber evidence="5">3.2.1.99</ecNumber>
    </recommendedName>
</protein>
<dbReference type="Pfam" id="PF04616">
    <property type="entry name" value="Glyco_hydro_43"/>
    <property type="match status" value="1"/>
</dbReference>
<keyword evidence="8" id="KW-0732">Signal</keyword>
<dbReference type="SUPFAM" id="SSF75005">
    <property type="entry name" value="Arabinanase/levansucrase/invertase"/>
    <property type="match status" value="1"/>
</dbReference>
<evidence type="ECO:0000256" key="3">
    <source>
        <dbReference type="ARBA" id="ARBA00022801"/>
    </source>
</evidence>
<accession>A0AA42BQ15</accession>
<organism evidence="9 10">
    <name type="scientific">Ectobacillus ponti</name>
    <dbReference type="NCBI Taxonomy" id="2961894"/>
    <lineage>
        <taxon>Bacteria</taxon>
        <taxon>Bacillati</taxon>
        <taxon>Bacillota</taxon>
        <taxon>Bacilli</taxon>
        <taxon>Bacillales</taxon>
        <taxon>Bacillaceae</taxon>
        <taxon>Ectobacillus</taxon>
    </lineage>
</organism>
<dbReference type="PANTHER" id="PTHR43301">
    <property type="entry name" value="ARABINAN ENDO-1,5-ALPHA-L-ARABINOSIDASE"/>
    <property type="match status" value="1"/>
</dbReference>
<name>A0AA42BQ15_9BACI</name>
<evidence type="ECO:0000256" key="6">
    <source>
        <dbReference type="PIRSR" id="PIRSR026534-1"/>
    </source>
</evidence>
<dbReference type="Proteomes" id="UP001156102">
    <property type="component" value="Unassembled WGS sequence"/>
</dbReference>
<feature type="site" description="Important for catalytic activity, responsible for pKa modulation of the active site Glu and correct orientation of both the proton donor and substrate" evidence="7">
    <location>
        <position position="172"/>
    </location>
</feature>
<evidence type="ECO:0000313" key="9">
    <source>
        <dbReference type="EMBL" id="MCP8967959.1"/>
    </source>
</evidence>
<proteinExistence type="inferred from homology"/>
<dbReference type="PANTHER" id="PTHR43301:SF3">
    <property type="entry name" value="ARABINAN ENDO-1,5-ALPHA-L-ARABINOSIDASE A-RELATED"/>
    <property type="match status" value="1"/>
</dbReference>
<comment type="catalytic activity">
    <reaction evidence="5">
        <text>Endohydrolysis of (1-&gt;5)-alpha-arabinofuranosidic linkages in (1-&gt;5)-arabinans.</text>
        <dbReference type="EC" id="3.2.1.99"/>
    </reaction>
</comment>
<sequence>MKKKTIILTAAAAILAASAAFGMTWLQKPKETAATPKFGEYQNPVFEPVFADPSVIKGEDGYYYAYGTEDDWGDGHGPHVVPILRSKNLVDWKFHRDAFEVKPGWKEGGGGLWAPDISKHKDGKYYMYYSVSIWGDPNPAIGVATADSPGGPFTDQGQLFTSDSIGVDNSIDPQFFQDDDGKSYLFWGSFHGIYGIELSADGLKTVGEKFQVADTQYEAPYVIKRDGKYYFFGSAGSCCDGENSTYHVNVGRSDSIKEPFKDAKGVSLLQGGGTTVLAFNEKKGKNGKQFVGPGHNAIVTDAAGKDWILYHAIDADDPRLLNGATRRPLLIDAITWEKGWPTVKGKEPGNGPAPAPAVK</sequence>
<evidence type="ECO:0000256" key="8">
    <source>
        <dbReference type="SAM" id="SignalP"/>
    </source>
</evidence>
<keyword evidence="10" id="KW-1185">Reference proteome</keyword>
<evidence type="ECO:0000256" key="2">
    <source>
        <dbReference type="ARBA" id="ARBA00009865"/>
    </source>
</evidence>
<dbReference type="PIRSF" id="PIRSF026534">
    <property type="entry name" value="Endo_alpha-L-arabinosidase"/>
    <property type="match status" value="1"/>
</dbReference>
<comment type="pathway">
    <text evidence="1 5">Glycan metabolism; L-arabinan degradation.</text>
</comment>
<evidence type="ECO:0000256" key="5">
    <source>
        <dbReference type="PIRNR" id="PIRNR026534"/>
    </source>
</evidence>
<gene>
    <name evidence="9" type="ORF">NK662_05325</name>
</gene>
<keyword evidence="3 5" id="KW-0378">Hydrolase</keyword>
<feature type="signal peptide" evidence="8">
    <location>
        <begin position="1"/>
        <end position="19"/>
    </location>
</feature>
<feature type="site" description="Important for substrate recognition" evidence="7">
    <location>
        <position position="295"/>
    </location>
</feature>
<comment type="caution">
    <text evidence="9">The sequence shown here is derived from an EMBL/GenBank/DDBJ whole genome shotgun (WGS) entry which is preliminary data.</text>
</comment>
<dbReference type="Gene3D" id="2.115.10.20">
    <property type="entry name" value="Glycosyl hydrolase domain, family 43"/>
    <property type="match status" value="1"/>
</dbReference>
<dbReference type="InterPro" id="IPR023296">
    <property type="entry name" value="Glyco_hydro_beta-prop_sf"/>
</dbReference>
<feature type="chain" id="PRO_5041268299" description="Endo-alpha-(1-&gt;5)-L-arabinanase" evidence="8">
    <location>
        <begin position="20"/>
        <end position="359"/>
    </location>
</feature>
<keyword evidence="4 5" id="KW-0326">Glycosidase</keyword>
<comment type="similarity">
    <text evidence="2 5">Belongs to the glycosyl hydrolase 43 family.</text>
</comment>
<dbReference type="EMBL" id="JANCLT010000002">
    <property type="protein sequence ID" value="MCP8967959.1"/>
    <property type="molecule type" value="Genomic_DNA"/>
</dbReference>
<reference evidence="9" key="1">
    <citation type="submission" date="2022-07" db="EMBL/GenBank/DDBJ databases">
        <authorList>
            <person name="Li W.-J."/>
            <person name="Deng Q.-Q."/>
        </authorList>
    </citation>
    <scope>NUCLEOTIDE SEQUENCE</scope>
    <source>
        <strain evidence="9">SYSU M60031</strain>
    </source>
</reference>
<dbReference type="InterPro" id="IPR006710">
    <property type="entry name" value="Glyco_hydro_43"/>
</dbReference>
<evidence type="ECO:0000256" key="7">
    <source>
        <dbReference type="PIRSR" id="PIRSR026534-3"/>
    </source>
</evidence>
<dbReference type="InterPro" id="IPR016840">
    <property type="entry name" value="Glyco_hydro_43_endo_a_Ara-ase"/>
</dbReference>
<dbReference type="AlphaFoldDB" id="A0AA42BQ15"/>
<dbReference type="RefSeq" id="WP_254757862.1">
    <property type="nucleotide sequence ID" value="NZ_JANCLT010000002.1"/>
</dbReference>
<dbReference type="GO" id="GO:0046558">
    <property type="term" value="F:arabinan endo-1,5-alpha-L-arabinosidase activity"/>
    <property type="evidence" value="ECO:0007669"/>
    <property type="project" value="UniProtKB-EC"/>
</dbReference>
<dbReference type="CDD" id="cd18616">
    <property type="entry name" value="GH43_ABN-like"/>
    <property type="match status" value="1"/>
</dbReference>
<feature type="active site" description="Proton acceptor" evidence="6">
    <location>
        <position position="52"/>
    </location>
</feature>